<organism evidence="4 5">
    <name type="scientific">Salarias fasciatus</name>
    <name type="common">Jewelled blenny</name>
    <name type="synonym">Blennius fasciatus</name>
    <dbReference type="NCBI Taxonomy" id="181472"/>
    <lineage>
        <taxon>Eukaryota</taxon>
        <taxon>Metazoa</taxon>
        <taxon>Chordata</taxon>
        <taxon>Craniata</taxon>
        <taxon>Vertebrata</taxon>
        <taxon>Euteleostomi</taxon>
        <taxon>Actinopterygii</taxon>
        <taxon>Neopterygii</taxon>
        <taxon>Teleostei</taxon>
        <taxon>Neoteleostei</taxon>
        <taxon>Acanthomorphata</taxon>
        <taxon>Ovalentaria</taxon>
        <taxon>Blenniimorphae</taxon>
        <taxon>Blenniiformes</taxon>
        <taxon>Blennioidei</taxon>
        <taxon>Blenniidae</taxon>
        <taxon>Salariinae</taxon>
        <taxon>Salarias</taxon>
    </lineage>
</organism>
<keyword evidence="2" id="KW-0732">Signal</keyword>
<feature type="domain" description="T-SNARE coiled-coil homology" evidence="3">
    <location>
        <begin position="1"/>
        <end position="40"/>
    </location>
</feature>
<dbReference type="Gene3D" id="1.20.5.110">
    <property type="match status" value="1"/>
</dbReference>
<dbReference type="Ensembl" id="ENSSFAT00005052391.1">
    <property type="protein sequence ID" value="ENSSFAP00005050750.1"/>
    <property type="gene ID" value="ENSSFAG00005024454.1"/>
</dbReference>
<feature type="signal peptide" evidence="2">
    <location>
        <begin position="1"/>
        <end position="15"/>
    </location>
</feature>
<dbReference type="PROSITE" id="PS50192">
    <property type="entry name" value="T_SNARE"/>
    <property type="match status" value="1"/>
</dbReference>
<dbReference type="InParanoid" id="A0A672JCG2"/>
<protein>
    <recommendedName>
        <fullName evidence="3">t-SNARE coiled-coil homology domain-containing protein</fullName>
    </recommendedName>
</protein>
<evidence type="ECO:0000259" key="3">
    <source>
        <dbReference type="PROSITE" id="PS50192"/>
    </source>
</evidence>
<dbReference type="SUPFAM" id="SSF58038">
    <property type="entry name" value="SNARE fusion complex"/>
    <property type="match status" value="1"/>
</dbReference>
<proteinExistence type="predicted"/>
<reference evidence="4" key="2">
    <citation type="submission" date="2025-09" db="UniProtKB">
        <authorList>
            <consortium name="Ensembl"/>
        </authorList>
    </citation>
    <scope>IDENTIFICATION</scope>
</reference>
<reference evidence="4" key="1">
    <citation type="submission" date="2025-08" db="UniProtKB">
        <authorList>
            <consortium name="Ensembl"/>
        </authorList>
    </citation>
    <scope>IDENTIFICATION</scope>
</reference>
<name>A0A672JCG2_SALFA</name>
<evidence type="ECO:0000313" key="4">
    <source>
        <dbReference type="Ensembl" id="ENSSFAP00005050750.1"/>
    </source>
</evidence>
<accession>A0A672JCG2</accession>
<dbReference type="OMA" id="MILFYQG"/>
<dbReference type="AlphaFoldDB" id="A0A672JCG2"/>
<sequence>LLMMIFMILFYQGELINNIEKNVTSASEYVAGSKEETDKAVAYKKNRFKIASLPIFLKPLKRKSSVKTNVDPKI</sequence>
<evidence type="ECO:0000256" key="2">
    <source>
        <dbReference type="SAM" id="SignalP"/>
    </source>
</evidence>
<dbReference type="Proteomes" id="UP000472267">
    <property type="component" value="Unassembled WGS sequence"/>
</dbReference>
<evidence type="ECO:0000256" key="1">
    <source>
        <dbReference type="ARBA" id="ARBA00023054"/>
    </source>
</evidence>
<keyword evidence="1" id="KW-0175">Coiled coil</keyword>
<feature type="chain" id="PRO_5025379550" description="t-SNARE coiled-coil homology domain-containing protein" evidence="2">
    <location>
        <begin position="16"/>
        <end position="74"/>
    </location>
</feature>
<keyword evidence="5" id="KW-1185">Reference proteome</keyword>
<evidence type="ECO:0000313" key="5">
    <source>
        <dbReference type="Proteomes" id="UP000472267"/>
    </source>
</evidence>
<dbReference type="InterPro" id="IPR000727">
    <property type="entry name" value="T_SNARE_dom"/>
</dbReference>